<gene>
    <name evidence="1" type="ORF">O3M35_009725</name>
</gene>
<dbReference type="EMBL" id="JAPXFL010000006">
    <property type="protein sequence ID" value="KAK9505739.1"/>
    <property type="molecule type" value="Genomic_DNA"/>
</dbReference>
<name>A0AAW1D6W3_9HEMI</name>
<accession>A0AAW1D6W3</accession>
<reference evidence="1 2" key="1">
    <citation type="submission" date="2022-12" db="EMBL/GenBank/DDBJ databases">
        <title>Chromosome-level genome assembly of true bugs.</title>
        <authorList>
            <person name="Ma L."/>
            <person name="Li H."/>
        </authorList>
    </citation>
    <scope>NUCLEOTIDE SEQUENCE [LARGE SCALE GENOMIC DNA]</scope>
    <source>
        <strain evidence="1">Lab_2022b</strain>
    </source>
</reference>
<dbReference type="Proteomes" id="UP001461498">
    <property type="component" value="Unassembled WGS sequence"/>
</dbReference>
<dbReference type="AlphaFoldDB" id="A0AAW1D6W3"/>
<evidence type="ECO:0000313" key="2">
    <source>
        <dbReference type="Proteomes" id="UP001461498"/>
    </source>
</evidence>
<comment type="caution">
    <text evidence="1">The sequence shown here is derived from an EMBL/GenBank/DDBJ whole genome shotgun (WGS) entry which is preliminary data.</text>
</comment>
<protein>
    <submittedName>
        <fullName evidence="1">Uncharacterized protein</fullName>
    </submittedName>
</protein>
<keyword evidence="2" id="KW-1185">Reference proteome</keyword>
<organism evidence="1 2">
    <name type="scientific">Rhynocoris fuscipes</name>
    <dbReference type="NCBI Taxonomy" id="488301"/>
    <lineage>
        <taxon>Eukaryota</taxon>
        <taxon>Metazoa</taxon>
        <taxon>Ecdysozoa</taxon>
        <taxon>Arthropoda</taxon>
        <taxon>Hexapoda</taxon>
        <taxon>Insecta</taxon>
        <taxon>Pterygota</taxon>
        <taxon>Neoptera</taxon>
        <taxon>Paraneoptera</taxon>
        <taxon>Hemiptera</taxon>
        <taxon>Heteroptera</taxon>
        <taxon>Panheteroptera</taxon>
        <taxon>Cimicomorpha</taxon>
        <taxon>Reduviidae</taxon>
        <taxon>Harpactorinae</taxon>
        <taxon>Harpactorini</taxon>
        <taxon>Rhynocoris</taxon>
    </lineage>
</organism>
<evidence type="ECO:0000313" key="1">
    <source>
        <dbReference type="EMBL" id="KAK9505739.1"/>
    </source>
</evidence>
<sequence length="94" mass="11451">MCFVLQVKWHPCRTDGAQKLIMSKLDNIRMEYKKFLSWLKPFLRYGEHKIRNFELFCWQHCLVRLIRNFDMICASQRCTECKSFIRISAIVFQI</sequence>
<proteinExistence type="predicted"/>